<feature type="region of interest" description="Disordered" evidence="1">
    <location>
        <begin position="1"/>
        <end position="20"/>
    </location>
</feature>
<gene>
    <name evidence="2" type="ORF">MRATA1EN1_LOCUS8256</name>
</gene>
<organism evidence="2 3">
    <name type="scientific">Rangifer tarandus platyrhynchus</name>
    <name type="common">Svalbard reindeer</name>
    <dbReference type="NCBI Taxonomy" id="3082113"/>
    <lineage>
        <taxon>Eukaryota</taxon>
        <taxon>Metazoa</taxon>
        <taxon>Chordata</taxon>
        <taxon>Craniata</taxon>
        <taxon>Vertebrata</taxon>
        <taxon>Euteleostomi</taxon>
        <taxon>Mammalia</taxon>
        <taxon>Eutheria</taxon>
        <taxon>Laurasiatheria</taxon>
        <taxon>Artiodactyla</taxon>
        <taxon>Ruminantia</taxon>
        <taxon>Pecora</taxon>
        <taxon>Cervidae</taxon>
        <taxon>Odocoileinae</taxon>
        <taxon>Rangifer</taxon>
    </lineage>
</organism>
<evidence type="ECO:0000313" key="2">
    <source>
        <dbReference type="EMBL" id="CAI9159294.1"/>
    </source>
</evidence>
<evidence type="ECO:0000256" key="1">
    <source>
        <dbReference type="SAM" id="MobiDB-lite"/>
    </source>
</evidence>
<keyword evidence="3" id="KW-1185">Reference proteome</keyword>
<protein>
    <submittedName>
        <fullName evidence="2">Uncharacterized protein</fullName>
    </submittedName>
</protein>
<dbReference type="Proteomes" id="UP001176941">
    <property type="component" value="Chromosome 19"/>
</dbReference>
<evidence type="ECO:0000313" key="3">
    <source>
        <dbReference type="Proteomes" id="UP001176941"/>
    </source>
</evidence>
<accession>A0ABN8YD35</accession>
<proteinExistence type="predicted"/>
<dbReference type="EMBL" id="OX459955">
    <property type="protein sequence ID" value="CAI9159294.1"/>
    <property type="molecule type" value="Genomic_DNA"/>
</dbReference>
<reference evidence="2" key="1">
    <citation type="submission" date="2023-04" db="EMBL/GenBank/DDBJ databases">
        <authorList>
            <consortium name="ELIXIR-Norway"/>
        </authorList>
    </citation>
    <scope>NUCLEOTIDE SEQUENCE [LARGE SCALE GENOMIC DNA]</scope>
</reference>
<sequence>MATESPQTWENPSEARPPLRTTAFRGGIPCGQLWSCRSHAWLKVSCDLTCVQMMHTMEAERPLGGRERLPETILRVYTRDSTGPEAGG</sequence>
<name>A0ABN8YD35_RANTA</name>
<feature type="compositionally biased region" description="Polar residues" evidence="1">
    <location>
        <begin position="1"/>
        <end position="11"/>
    </location>
</feature>